<dbReference type="PANTHER" id="PTHR36974:SF1">
    <property type="entry name" value="DOXX FAMILY MEMBRANE PROTEIN"/>
    <property type="match status" value="1"/>
</dbReference>
<feature type="transmembrane region" description="Helical" evidence="1">
    <location>
        <begin position="128"/>
        <end position="145"/>
    </location>
</feature>
<feature type="transmembrane region" description="Helical" evidence="1">
    <location>
        <begin position="67"/>
        <end position="84"/>
    </location>
</feature>
<dbReference type="EMBL" id="CABWLR010000005">
    <property type="protein sequence ID" value="VXC07727.1"/>
    <property type="molecule type" value="Genomic_DNA"/>
</dbReference>
<accession>A0A653VQD3</accession>
<evidence type="ECO:0000256" key="1">
    <source>
        <dbReference type="SAM" id="Phobius"/>
    </source>
</evidence>
<proteinExistence type="predicted"/>
<sequence length="151" mass="17163">MKPLVVLITVTLIAFLLIKIFYGSYDISHSARIGMSFMLLFTAMGHFMFPDGMTMMLPDAIPLKKEIIYFTGVIEIAAAIGLQLKQFQNLTAWLLIVFFIIILPANIKGAIDQVNFQKGTYNGLGVSYLWFRVPLQILFILWVYISSIRFS</sequence>
<dbReference type="RefSeq" id="WP_159303695.1">
    <property type="nucleotide sequence ID" value="NZ_LR733271.1"/>
</dbReference>
<feature type="transmembrane region" description="Helical" evidence="1">
    <location>
        <begin position="90"/>
        <end position="107"/>
    </location>
</feature>
<keyword evidence="1" id="KW-0812">Transmembrane</keyword>
<feature type="transmembrane region" description="Helical" evidence="1">
    <location>
        <begin position="33"/>
        <end position="55"/>
    </location>
</feature>
<reference evidence="2 3" key="1">
    <citation type="submission" date="2019-10" db="EMBL/GenBank/DDBJ databases">
        <authorList>
            <person name="Karimi E."/>
        </authorList>
    </citation>
    <scope>NUCLEOTIDE SEQUENCE [LARGE SCALE GENOMIC DNA]</scope>
    <source>
        <strain evidence="2">Maribacter sp. 151</strain>
    </source>
</reference>
<dbReference type="Proteomes" id="UP000430202">
    <property type="component" value="Unassembled WGS sequence"/>
</dbReference>
<protein>
    <recommendedName>
        <fullName evidence="4">DoxX family membrane protein</fullName>
    </recommendedName>
</protein>
<dbReference type="AlphaFoldDB" id="A0A653VQD3"/>
<evidence type="ECO:0000313" key="3">
    <source>
        <dbReference type="Proteomes" id="UP000430202"/>
    </source>
</evidence>
<organism evidence="2 3">
    <name type="scientific">Maribacter litoralis</name>
    <dbReference type="NCBI Taxonomy" id="2059726"/>
    <lineage>
        <taxon>Bacteria</taxon>
        <taxon>Pseudomonadati</taxon>
        <taxon>Bacteroidota</taxon>
        <taxon>Flavobacteriia</taxon>
        <taxon>Flavobacteriales</taxon>
        <taxon>Flavobacteriaceae</taxon>
        <taxon>Maribacter</taxon>
    </lineage>
</organism>
<gene>
    <name evidence="2" type="ORF">MARI151_50538</name>
</gene>
<dbReference type="PANTHER" id="PTHR36974">
    <property type="entry name" value="MEMBRANE PROTEIN-RELATED"/>
    <property type="match status" value="1"/>
</dbReference>
<name>A0A653VQD3_9FLAO</name>
<evidence type="ECO:0000313" key="2">
    <source>
        <dbReference type="EMBL" id="VXC07727.1"/>
    </source>
</evidence>
<keyword evidence="3" id="KW-1185">Reference proteome</keyword>
<evidence type="ECO:0008006" key="4">
    <source>
        <dbReference type="Google" id="ProtNLM"/>
    </source>
</evidence>
<keyword evidence="1" id="KW-1133">Transmembrane helix</keyword>
<keyword evidence="1" id="KW-0472">Membrane</keyword>